<evidence type="ECO:0000313" key="1">
    <source>
        <dbReference type="EMBL" id="REE83408.1"/>
    </source>
</evidence>
<reference evidence="1 2" key="1">
    <citation type="submission" date="2018-08" db="EMBL/GenBank/DDBJ databases">
        <title>Genomic Encyclopedia of Type Strains, Phase III (KMG-III): the genomes of soil and plant-associated and newly described type strains.</title>
        <authorList>
            <person name="Whitman W."/>
        </authorList>
    </citation>
    <scope>NUCLEOTIDE SEQUENCE [LARGE SCALE GENOMIC DNA]</scope>
    <source>
        <strain evidence="1 2">325-5</strain>
    </source>
</reference>
<comment type="caution">
    <text evidence="1">The sequence shown here is derived from an EMBL/GenBank/DDBJ whole genome shotgun (WGS) entry which is preliminary data.</text>
</comment>
<gene>
    <name evidence="1" type="ORF">BX611_0699</name>
</gene>
<dbReference type="Proteomes" id="UP000256429">
    <property type="component" value="Unassembled WGS sequence"/>
</dbReference>
<dbReference type="OrthoDB" id="1115172at2"/>
<accession>A0A3D9RV95</accession>
<protein>
    <submittedName>
        <fullName evidence="1">Uncharacterized protein</fullName>
    </submittedName>
</protein>
<evidence type="ECO:0000313" key="2">
    <source>
        <dbReference type="Proteomes" id="UP000256429"/>
    </source>
</evidence>
<organism evidence="1 2">
    <name type="scientific">Lutibacter oceani</name>
    <dbReference type="NCBI Taxonomy" id="1853311"/>
    <lineage>
        <taxon>Bacteria</taxon>
        <taxon>Pseudomonadati</taxon>
        <taxon>Bacteroidota</taxon>
        <taxon>Flavobacteriia</taxon>
        <taxon>Flavobacteriales</taxon>
        <taxon>Flavobacteriaceae</taxon>
        <taxon>Lutibacter</taxon>
    </lineage>
</organism>
<sequence length="295" mass="33094">MEENKKSNSKAIVIVLALLLVAALAYTFYNKNEHKKLTDAITVEKEEIEQNLDNMIVKYEDAIGQNTSMSNELAFERDRIIALRDSIKGLKATNLNLIFRYKKQIAKLEETNRRLFFMTDSLTGVNNILTVNLDSARVNISRQLAVNDTLSMKNQNLAEKVAIGSMLKVNSAKVLAMRERTNGKLVETSRARNTDAFRINFTVAKNEISEQGERPVYIQIVDVTTGETVASKGILALAEGKEINYSDATTINYLNEAVDVVSLVEVDRELIERGVYAINIFVENRIVGVTQITLK</sequence>
<dbReference type="AlphaFoldDB" id="A0A3D9RV95"/>
<dbReference type="RefSeq" id="WP_115878071.1">
    <property type="nucleotide sequence ID" value="NZ_QTTQ01000009.1"/>
</dbReference>
<keyword evidence="2" id="KW-1185">Reference proteome</keyword>
<proteinExistence type="predicted"/>
<name>A0A3D9RV95_9FLAO</name>
<dbReference type="EMBL" id="QTTQ01000009">
    <property type="protein sequence ID" value="REE83408.1"/>
    <property type="molecule type" value="Genomic_DNA"/>
</dbReference>